<evidence type="ECO:0000259" key="3">
    <source>
        <dbReference type="PROSITE" id="PS50048"/>
    </source>
</evidence>
<dbReference type="InterPro" id="IPR036864">
    <property type="entry name" value="Zn2-C6_fun-type_DNA-bd_sf"/>
</dbReference>
<name>A0A8H7ISB8_9PEZI</name>
<feature type="compositionally biased region" description="Low complexity" evidence="2">
    <location>
        <begin position="1"/>
        <end position="14"/>
    </location>
</feature>
<dbReference type="PROSITE" id="PS00463">
    <property type="entry name" value="ZN2_CY6_FUNGAL_1"/>
    <property type="match status" value="1"/>
</dbReference>
<dbReference type="AlphaFoldDB" id="A0A8H7ISB8"/>
<accession>A0A8H7ISB8</accession>
<feature type="domain" description="Zn(2)-C6 fungal-type" evidence="3">
    <location>
        <begin position="46"/>
        <end position="78"/>
    </location>
</feature>
<reference evidence="4" key="1">
    <citation type="submission" date="2016-08" db="EMBL/GenBank/DDBJ databases">
        <authorList>
            <person name="Yan J."/>
        </authorList>
    </citation>
    <scope>NUCLEOTIDE SEQUENCE</scope>
    <source>
        <strain evidence="4">CSS-01s</strain>
    </source>
</reference>
<dbReference type="SUPFAM" id="SSF57701">
    <property type="entry name" value="Zn2/Cys6 DNA-binding domain"/>
    <property type="match status" value="1"/>
</dbReference>
<dbReference type="GO" id="GO:0008270">
    <property type="term" value="F:zinc ion binding"/>
    <property type="evidence" value="ECO:0007669"/>
    <property type="project" value="InterPro"/>
</dbReference>
<proteinExistence type="predicted"/>
<dbReference type="InterPro" id="IPR001138">
    <property type="entry name" value="Zn2Cys6_DnaBD"/>
</dbReference>
<evidence type="ECO:0000256" key="1">
    <source>
        <dbReference type="ARBA" id="ARBA00023242"/>
    </source>
</evidence>
<organism evidence="4 5">
    <name type="scientific">Lasiodiplodia theobromae</name>
    <dbReference type="NCBI Taxonomy" id="45133"/>
    <lineage>
        <taxon>Eukaryota</taxon>
        <taxon>Fungi</taxon>
        <taxon>Dikarya</taxon>
        <taxon>Ascomycota</taxon>
        <taxon>Pezizomycotina</taxon>
        <taxon>Dothideomycetes</taxon>
        <taxon>Dothideomycetes incertae sedis</taxon>
        <taxon>Botryosphaeriales</taxon>
        <taxon>Botryosphaeriaceae</taxon>
        <taxon>Lasiodiplodia</taxon>
    </lineage>
</organism>
<feature type="region of interest" description="Disordered" evidence="2">
    <location>
        <begin position="1"/>
        <end position="37"/>
    </location>
</feature>
<protein>
    <recommendedName>
        <fullName evidence="3">Zn(2)-C6 fungal-type domain-containing protein</fullName>
    </recommendedName>
</protein>
<dbReference type="Gene3D" id="4.10.240.10">
    <property type="entry name" value="Zn(2)-C6 fungal-type DNA-binding domain"/>
    <property type="match status" value="1"/>
</dbReference>
<sequence length="384" mass="41030">MASSSSSSSSSSRSDNTSLTWPNTGGHHLPSSPSPDRPPSTILRAACNDCHQAKVKCIFEAQSSACVRCRKRGRDCTRSVSKPLGRARKKLKRAMSMSCTPQNNNDDDIGVLMSPGAGERDCSYCPYADPGADCCLHTNSNNRGEDLDPLFVPPVIDASMDLWFDDSAGLASTPLLPKDITDNKASSTDPQGEGEAHPPVSEISACSCSAALAAMMHAFVPGSSRNNSMARPPDTLLRLNVTALEVARGHLECPRRHGGVSVRMLVLHLVQAALANCREVASAFQGHHVADECVQVRLGSYAVDNDDCGESARLLAHRIIALQVQKKILPLVDALLTFQRRHGGSDDSGGWGPAEEEDDDEWACRLMAGLLRAEADGMIAVLSS</sequence>
<feature type="region of interest" description="Disordered" evidence="2">
    <location>
        <begin position="175"/>
        <end position="200"/>
    </location>
</feature>
<reference evidence="4" key="2">
    <citation type="journal article" date="2018" name="DNA Res.">
        <title>Comparative genome and transcriptome analyses reveal adaptations to opportunistic infections in woody plant degrading pathogens of Botryosphaeriaceae.</title>
        <authorList>
            <person name="Yan J.Y."/>
            <person name="Zhao W.S."/>
            <person name="Chen Z."/>
            <person name="Xing Q.K."/>
            <person name="Zhang W."/>
            <person name="Chethana K.W.T."/>
            <person name="Xue M.F."/>
            <person name="Xu J.P."/>
            <person name="Phillips A.J.L."/>
            <person name="Wang Y."/>
            <person name="Liu J.H."/>
            <person name="Liu M."/>
            <person name="Zhou Y."/>
            <person name="Jayawardena R.S."/>
            <person name="Manawasinghe I.S."/>
            <person name="Huang J.B."/>
            <person name="Qiao G.H."/>
            <person name="Fu C.Y."/>
            <person name="Guo F.F."/>
            <person name="Dissanayake A.J."/>
            <person name="Peng Y.L."/>
            <person name="Hyde K.D."/>
            <person name="Li X.H."/>
        </authorList>
    </citation>
    <scope>NUCLEOTIDE SEQUENCE</scope>
    <source>
        <strain evidence="4">CSS-01s</strain>
    </source>
</reference>
<comment type="caution">
    <text evidence="4">The sequence shown here is derived from an EMBL/GenBank/DDBJ whole genome shotgun (WGS) entry which is preliminary data.</text>
</comment>
<dbReference type="PROSITE" id="PS50048">
    <property type="entry name" value="ZN2_CY6_FUNGAL_2"/>
    <property type="match status" value="1"/>
</dbReference>
<gene>
    <name evidence="4" type="ORF">BFW01_g1897</name>
</gene>
<dbReference type="GO" id="GO:0000981">
    <property type="term" value="F:DNA-binding transcription factor activity, RNA polymerase II-specific"/>
    <property type="evidence" value="ECO:0007669"/>
    <property type="project" value="InterPro"/>
</dbReference>
<dbReference type="Proteomes" id="UP000627934">
    <property type="component" value="Unassembled WGS sequence"/>
</dbReference>
<evidence type="ECO:0000313" key="4">
    <source>
        <dbReference type="EMBL" id="KAF9631023.1"/>
    </source>
</evidence>
<evidence type="ECO:0000313" key="5">
    <source>
        <dbReference type="Proteomes" id="UP000627934"/>
    </source>
</evidence>
<dbReference type="EMBL" id="MDYX01000048">
    <property type="protein sequence ID" value="KAF9631023.1"/>
    <property type="molecule type" value="Genomic_DNA"/>
</dbReference>
<keyword evidence="1" id="KW-0539">Nucleus</keyword>
<evidence type="ECO:0000256" key="2">
    <source>
        <dbReference type="SAM" id="MobiDB-lite"/>
    </source>
</evidence>
<dbReference type="CDD" id="cd00067">
    <property type="entry name" value="GAL4"/>
    <property type="match status" value="1"/>
</dbReference>